<evidence type="ECO:0000313" key="2">
    <source>
        <dbReference type="Proteomes" id="UP000818029"/>
    </source>
</evidence>
<evidence type="ECO:0000313" key="3">
    <source>
        <dbReference type="RefSeq" id="XP_016680624.2"/>
    </source>
</evidence>
<keyword evidence="1" id="KW-0732">Signal</keyword>
<protein>
    <submittedName>
        <fullName evidence="3">Uncharacterized protein isoform X3</fullName>
    </submittedName>
</protein>
<dbReference type="Proteomes" id="UP000818029">
    <property type="component" value="Chromosome D04"/>
</dbReference>
<name>A0A1U8IXH2_GOSHI</name>
<reference evidence="2" key="1">
    <citation type="journal article" date="2020" name="Nat. Genet.">
        <title>Genomic diversifications of five Gossypium allopolyploid species and their impact on cotton improvement.</title>
        <authorList>
            <person name="Chen Z.J."/>
            <person name="Sreedasyam A."/>
            <person name="Ando A."/>
            <person name="Song Q."/>
            <person name="De Santiago L.M."/>
            <person name="Hulse-Kemp A.M."/>
            <person name="Ding M."/>
            <person name="Ye W."/>
            <person name="Kirkbride R.C."/>
            <person name="Jenkins J."/>
            <person name="Plott C."/>
            <person name="Lovell J."/>
            <person name="Lin Y.M."/>
            <person name="Vaughn R."/>
            <person name="Liu B."/>
            <person name="Simpson S."/>
            <person name="Scheffler B.E."/>
            <person name="Wen L."/>
            <person name="Saski C.A."/>
            <person name="Grover C.E."/>
            <person name="Hu G."/>
            <person name="Conover J.L."/>
            <person name="Carlson J.W."/>
            <person name="Shu S."/>
            <person name="Boston L.B."/>
            <person name="Williams M."/>
            <person name="Peterson D.G."/>
            <person name="McGee K."/>
            <person name="Jones D.C."/>
            <person name="Wendel J.F."/>
            <person name="Stelly D.M."/>
            <person name="Grimwood J."/>
            <person name="Schmutz J."/>
        </authorList>
    </citation>
    <scope>NUCLEOTIDE SEQUENCE [LARGE SCALE GENOMIC DNA]</scope>
    <source>
        <strain evidence="2">cv. TM-1</strain>
    </source>
</reference>
<organism evidence="2 3">
    <name type="scientific">Gossypium hirsutum</name>
    <name type="common">Upland cotton</name>
    <name type="synonym">Gossypium mexicanum</name>
    <dbReference type="NCBI Taxonomy" id="3635"/>
    <lineage>
        <taxon>Eukaryota</taxon>
        <taxon>Viridiplantae</taxon>
        <taxon>Streptophyta</taxon>
        <taxon>Embryophyta</taxon>
        <taxon>Tracheophyta</taxon>
        <taxon>Spermatophyta</taxon>
        <taxon>Magnoliopsida</taxon>
        <taxon>eudicotyledons</taxon>
        <taxon>Gunneridae</taxon>
        <taxon>Pentapetalae</taxon>
        <taxon>rosids</taxon>
        <taxon>malvids</taxon>
        <taxon>Malvales</taxon>
        <taxon>Malvaceae</taxon>
        <taxon>Malvoideae</taxon>
        <taxon>Gossypium</taxon>
    </lineage>
</organism>
<keyword evidence="2" id="KW-1185">Reference proteome</keyword>
<reference evidence="3" key="2">
    <citation type="submission" date="2025-08" db="UniProtKB">
        <authorList>
            <consortium name="RefSeq"/>
        </authorList>
    </citation>
    <scope>IDENTIFICATION</scope>
</reference>
<dbReference type="GeneID" id="107899427"/>
<evidence type="ECO:0000256" key="1">
    <source>
        <dbReference type="SAM" id="SignalP"/>
    </source>
</evidence>
<proteinExistence type="predicted"/>
<feature type="chain" id="PRO_5046725800" evidence="1">
    <location>
        <begin position="21"/>
        <end position="105"/>
    </location>
</feature>
<gene>
    <name evidence="3" type="primary">LOC107899427</name>
</gene>
<accession>A0A1U8IXH2</accession>
<dbReference type="AlphaFoldDB" id="A0A1U8IXH2"/>
<dbReference type="KEGG" id="ghi:107899427"/>
<sequence>MDLLGIALLVATLGVPSLFSDLSPLYDHPGKADMLEQLILELAEIHGLLLMLCQFPRQMRTSVSFMTLKVVFTFMPSLVMRLSHYSEVGSCLKDLLKSKDHLQWQ</sequence>
<feature type="signal peptide" evidence="1">
    <location>
        <begin position="1"/>
        <end position="20"/>
    </location>
</feature>
<dbReference type="RefSeq" id="XP_016680624.2">
    <property type="nucleotide sequence ID" value="XM_016825135.2"/>
</dbReference>